<dbReference type="SUPFAM" id="SSF48452">
    <property type="entry name" value="TPR-like"/>
    <property type="match status" value="1"/>
</dbReference>
<organism evidence="2 3">
    <name type="scientific">Coemansia thaxteri</name>
    <dbReference type="NCBI Taxonomy" id="2663907"/>
    <lineage>
        <taxon>Eukaryota</taxon>
        <taxon>Fungi</taxon>
        <taxon>Fungi incertae sedis</taxon>
        <taxon>Zoopagomycota</taxon>
        <taxon>Kickxellomycotina</taxon>
        <taxon>Kickxellomycetes</taxon>
        <taxon>Kickxellales</taxon>
        <taxon>Kickxellaceae</taxon>
        <taxon>Coemansia</taxon>
    </lineage>
</organism>
<accession>A0A9W8BDX0</accession>
<dbReference type="Gene3D" id="1.25.40.10">
    <property type="entry name" value="Tetratricopeptide repeat domain"/>
    <property type="match status" value="1"/>
</dbReference>
<evidence type="ECO:0000256" key="1">
    <source>
        <dbReference type="SAM" id="Phobius"/>
    </source>
</evidence>
<evidence type="ECO:0000313" key="3">
    <source>
        <dbReference type="Proteomes" id="UP001150907"/>
    </source>
</evidence>
<keyword evidence="3" id="KW-1185">Reference proteome</keyword>
<dbReference type="Proteomes" id="UP001150907">
    <property type="component" value="Unassembled WGS sequence"/>
</dbReference>
<protein>
    <submittedName>
        <fullName evidence="2">Uncharacterized protein</fullName>
    </submittedName>
</protein>
<name>A0A9W8BDX0_9FUNG</name>
<feature type="transmembrane region" description="Helical" evidence="1">
    <location>
        <begin position="55"/>
        <end position="77"/>
    </location>
</feature>
<proteinExistence type="predicted"/>
<keyword evidence="1" id="KW-0812">Transmembrane</keyword>
<dbReference type="AlphaFoldDB" id="A0A9W8BDX0"/>
<keyword evidence="1" id="KW-1133">Transmembrane helix</keyword>
<evidence type="ECO:0000313" key="2">
    <source>
        <dbReference type="EMBL" id="KAJ1998011.1"/>
    </source>
</evidence>
<keyword evidence="1" id="KW-0472">Membrane</keyword>
<feature type="non-terminal residue" evidence="2">
    <location>
        <position position="1"/>
    </location>
</feature>
<sequence length="414" mass="45223">LFKGVPKYTRVGPRGTRQTLPAAGKIGASKSPEWEPSGRIELNAKSMLGLALKGAAVATGVGLVGVLTYYVSTYFYLREHWPVSSDIADAATRNLLYMATYYEQVAPNHDKALRVLEKVLHRMVVQKTASSDSIAVLDVKLRIAECLQCLGQEEEAARLSYLLLPSLQALANSSSTSSINRETNTMAGPGTLSADALLARLAMTLGQACAAVNSNDEAKRACSIGLQAVKRMKSSLARSFDGEDLASYTAYDGVNLKEAELTAQLAKVFYKAGEPQVAETLFQGVLRAVKQHRAQLDLAPRVISDMRTFKDGWICLDALAMLYLAKMLIDSKNTSAALPWIESARKIASDRVCFERPRCIDCEASLIAQLGRIAESQGDLQKALRRYREASEYARVYFSDLHSGLLAEAERLES</sequence>
<dbReference type="OrthoDB" id="5307922at2759"/>
<reference evidence="2" key="1">
    <citation type="submission" date="2022-07" db="EMBL/GenBank/DDBJ databases">
        <title>Phylogenomic reconstructions and comparative analyses of Kickxellomycotina fungi.</title>
        <authorList>
            <person name="Reynolds N.K."/>
            <person name="Stajich J.E."/>
            <person name="Barry K."/>
            <person name="Grigoriev I.V."/>
            <person name="Crous P."/>
            <person name="Smith M.E."/>
        </authorList>
    </citation>
    <scope>NUCLEOTIDE SEQUENCE</scope>
    <source>
        <strain evidence="2">IMI 214461</strain>
    </source>
</reference>
<dbReference type="InterPro" id="IPR011990">
    <property type="entry name" value="TPR-like_helical_dom_sf"/>
</dbReference>
<comment type="caution">
    <text evidence="2">The sequence shown here is derived from an EMBL/GenBank/DDBJ whole genome shotgun (WGS) entry which is preliminary data.</text>
</comment>
<dbReference type="EMBL" id="JANBQF010001109">
    <property type="protein sequence ID" value="KAJ1998011.1"/>
    <property type="molecule type" value="Genomic_DNA"/>
</dbReference>
<gene>
    <name evidence="2" type="ORF">H4R26_005618</name>
</gene>